<dbReference type="PATRIC" id="fig|1088721.3.peg.3723"/>
<reference evidence="1 2" key="1">
    <citation type="journal article" date="2012" name="J. Bacteriol.">
        <title>Genome sequence of benzo(a)pyrene-degrading bacterium Novosphingobium pentaromativorans US6-1.</title>
        <authorList>
            <person name="Luo Y.R."/>
            <person name="Kang S.G."/>
            <person name="Kim S.J."/>
            <person name="Kim M.R."/>
            <person name="Li N."/>
            <person name="Lee J.H."/>
            <person name="Kwon K.K."/>
        </authorList>
    </citation>
    <scope>NUCLEOTIDE SEQUENCE [LARGE SCALE GENOMIC DNA]</scope>
    <source>
        <strain evidence="1 2">US6-1</strain>
    </source>
</reference>
<gene>
    <name evidence="1" type="ORF">NSU_3778</name>
</gene>
<name>G6EHF8_9SPHN</name>
<evidence type="ECO:0000313" key="2">
    <source>
        <dbReference type="Proteomes" id="UP000004030"/>
    </source>
</evidence>
<dbReference type="RefSeq" id="WP_007014686.1">
    <property type="nucleotide sequence ID" value="NZ_AGFM01000058.1"/>
</dbReference>
<evidence type="ECO:0000313" key="1">
    <source>
        <dbReference type="EMBL" id="EHJ59446.1"/>
    </source>
</evidence>
<dbReference type="InterPro" id="IPR032676">
    <property type="entry name" value="YkuD_2"/>
</dbReference>
<comment type="caution">
    <text evidence="1">The sequence shown here is derived from an EMBL/GenBank/DDBJ whole genome shotgun (WGS) entry which is preliminary data.</text>
</comment>
<dbReference type="EMBL" id="AGFM01000058">
    <property type="protein sequence ID" value="EHJ59446.1"/>
    <property type="molecule type" value="Genomic_DNA"/>
</dbReference>
<dbReference type="AlphaFoldDB" id="G6EHF8"/>
<dbReference type="PANTHER" id="PTHR38477:SF1">
    <property type="entry name" value="MUREIN L,D-TRANSPEPTIDASE CATALYTIC DOMAIN FAMILY PROTEIN"/>
    <property type="match status" value="1"/>
</dbReference>
<dbReference type="Proteomes" id="UP000004030">
    <property type="component" value="Unassembled WGS sequence"/>
</dbReference>
<dbReference type="PANTHER" id="PTHR38477">
    <property type="entry name" value="HYPOTHETICAL EXPORTED PROTEIN"/>
    <property type="match status" value="1"/>
</dbReference>
<dbReference type="PROSITE" id="PS51318">
    <property type="entry name" value="TAT"/>
    <property type="match status" value="1"/>
</dbReference>
<keyword evidence="2" id="KW-1185">Reference proteome</keyword>
<organism evidence="1 2">
    <name type="scientific">Novosphingobium pentaromativorans US6-1</name>
    <dbReference type="NCBI Taxonomy" id="1088721"/>
    <lineage>
        <taxon>Bacteria</taxon>
        <taxon>Pseudomonadati</taxon>
        <taxon>Pseudomonadota</taxon>
        <taxon>Alphaproteobacteria</taxon>
        <taxon>Sphingomonadales</taxon>
        <taxon>Sphingomonadaceae</taxon>
        <taxon>Novosphingobium</taxon>
    </lineage>
</organism>
<protein>
    <submittedName>
        <fullName evidence="1">Twin-arginine translocation pathway signal</fullName>
    </submittedName>
</protein>
<dbReference type="Pfam" id="PF13645">
    <property type="entry name" value="YkuD_2"/>
    <property type="match status" value="1"/>
</dbReference>
<accession>G6EHF8</accession>
<sequence length="199" mass="21211">MTLSRRHIIGGVLVGTAGLVAPRAFAAVRSTDAPDLLPQAKAALDAHASRIRHRDVVGLVDFSQPSRNPRFQIVDLSSGRILQTYFVAHGRGSDPGNSGFVERFSNRPGSNASCRGGFLTASTYYGKHGRSGRLVGLDPDNSNAASRAIVMHGADYVNPHMARISGRIGRSLGCFSVPVHDINEVLGHLGEGRLLFASK</sequence>
<proteinExistence type="predicted"/>
<dbReference type="eggNOG" id="COG1376">
    <property type="taxonomic scope" value="Bacteria"/>
</dbReference>
<dbReference type="InterPro" id="IPR006311">
    <property type="entry name" value="TAT_signal"/>
</dbReference>